<dbReference type="Proteomes" id="UP000287798">
    <property type="component" value="Unassembled WGS sequence"/>
</dbReference>
<reference evidence="1 2" key="1">
    <citation type="journal article" date="2010" name="Int. J. Syst. Evol. Microbiol.">
        <title>Thiohalobacter thiocyanaticus gen. nov., sp. nov., a moderately halophilic, sulfur-oxidizing gammaproteobacterium from hypersaline lakes, that utilizes thiocyanate.</title>
        <authorList>
            <person name="Sorokin D.Y."/>
            <person name="Kovaleva O.L."/>
            <person name="Tourova T.P."/>
            <person name="Muyzer G."/>
        </authorList>
    </citation>
    <scope>NUCLEOTIDE SEQUENCE [LARGE SCALE GENOMIC DNA]</scope>
    <source>
        <strain evidence="1 2">Hrh1</strain>
    </source>
</reference>
<dbReference type="EMBL" id="QZMU01000002">
    <property type="protein sequence ID" value="RRQ19919.1"/>
    <property type="molecule type" value="Genomic_DNA"/>
</dbReference>
<evidence type="ECO:0000313" key="2">
    <source>
        <dbReference type="Proteomes" id="UP000287798"/>
    </source>
</evidence>
<protein>
    <submittedName>
        <fullName evidence="1">Uncharacterized protein</fullName>
    </submittedName>
</protein>
<dbReference type="RefSeq" id="WP_125182484.1">
    <property type="nucleotide sequence ID" value="NZ_QZMU01000002.1"/>
</dbReference>
<keyword evidence="2" id="KW-1185">Reference proteome</keyword>
<sequence length="149" mass="16847">MQAPVRMLYIYPVIPAVEYPYLGRDIRVRFSVPGVCLPVRTRSGGVLLLPWGQREGEPGPFPLGSCASLEAIKAGEWDYWFPIPVKLPLTRMLELDRHRRCSWSFPLVRGNCVQGLVARDGAEQRVYVVTFWCEDEGVQLPRVMVSPGC</sequence>
<comment type="caution">
    <text evidence="1">The sequence shown here is derived from an EMBL/GenBank/DDBJ whole genome shotgun (WGS) entry which is preliminary data.</text>
</comment>
<accession>A0A426QDV5</accession>
<proteinExistence type="predicted"/>
<gene>
    <name evidence="1" type="ORF">D6C00_14235</name>
</gene>
<name>A0A426QDV5_9GAMM</name>
<dbReference type="OrthoDB" id="6717632at2"/>
<organism evidence="1 2">
    <name type="scientific">Thiohalobacter thiocyanaticus</name>
    <dbReference type="NCBI Taxonomy" id="585455"/>
    <lineage>
        <taxon>Bacteria</taxon>
        <taxon>Pseudomonadati</taxon>
        <taxon>Pseudomonadota</taxon>
        <taxon>Gammaproteobacteria</taxon>
        <taxon>Thiohalobacterales</taxon>
        <taxon>Thiohalobacteraceae</taxon>
        <taxon>Thiohalobacter</taxon>
    </lineage>
</organism>
<evidence type="ECO:0000313" key="1">
    <source>
        <dbReference type="EMBL" id="RRQ19919.1"/>
    </source>
</evidence>
<dbReference type="AlphaFoldDB" id="A0A426QDV5"/>